<sequence length="113" mass="12517">MHFWATWCPYCKRLQPGLDRLAELYADKGLQVIAVSLSEKNGAMPQSVLIERGLKLKTLIDGDDLGLHKFSISGTPTTVFVSPDGKILGATMQSDPEDPQWNTVAEYLTNLPR</sequence>
<dbReference type="RefSeq" id="WP_206593651.1">
    <property type="nucleotide sequence ID" value="NZ_JAFKCS010000006.1"/>
</dbReference>
<proteinExistence type="predicted"/>
<dbReference type="Gene3D" id="3.40.30.10">
    <property type="entry name" value="Glutaredoxin"/>
    <property type="match status" value="1"/>
</dbReference>
<dbReference type="SUPFAM" id="SSF52833">
    <property type="entry name" value="Thioredoxin-like"/>
    <property type="match status" value="1"/>
</dbReference>
<dbReference type="PROSITE" id="PS51352">
    <property type="entry name" value="THIOREDOXIN_2"/>
    <property type="match status" value="1"/>
</dbReference>
<name>A0ABS3CRR6_9ALTE</name>
<dbReference type="EMBL" id="JAFKCS010000006">
    <property type="protein sequence ID" value="MBN7819808.1"/>
    <property type="molecule type" value="Genomic_DNA"/>
</dbReference>
<evidence type="ECO:0000313" key="3">
    <source>
        <dbReference type="Proteomes" id="UP000663992"/>
    </source>
</evidence>
<reference evidence="2 3" key="1">
    <citation type="submission" date="2021-03" db="EMBL/GenBank/DDBJ databases">
        <title>novel species isolated from a fishpond in China.</title>
        <authorList>
            <person name="Lu H."/>
            <person name="Cai Z."/>
        </authorList>
    </citation>
    <scope>NUCLEOTIDE SEQUENCE [LARGE SCALE GENOMIC DNA]</scope>
    <source>
        <strain evidence="2 3">Y57</strain>
    </source>
</reference>
<dbReference type="CDD" id="cd02966">
    <property type="entry name" value="TlpA_like_family"/>
    <property type="match status" value="1"/>
</dbReference>
<dbReference type="InterPro" id="IPR013766">
    <property type="entry name" value="Thioredoxin_domain"/>
</dbReference>
<dbReference type="PANTHER" id="PTHR42852:SF17">
    <property type="entry name" value="THIOREDOXIN-LIKE PROTEIN HI_1115"/>
    <property type="match status" value="1"/>
</dbReference>
<dbReference type="InterPro" id="IPR050553">
    <property type="entry name" value="Thioredoxin_ResA/DsbE_sf"/>
</dbReference>
<dbReference type="PANTHER" id="PTHR42852">
    <property type="entry name" value="THIOL:DISULFIDE INTERCHANGE PROTEIN DSBE"/>
    <property type="match status" value="1"/>
</dbReference>
<organism evidence="2 3">
    <name type="scientific">Bowmanella yangjiangensis</name>
    <dbReference type="NCBI Taxonomy" id="2811230"/>
    <lineage>
        <taxon>Bacteria</taxon>
        <taxon>Pseudomonadati</taxon>
        <taxon>Pseudomonadota</taxon>
        <taxon>Gammaproteobacteria</taxon>
        <taxon>Alteromonadales</taxon>
        <taxon>Alteromonadaceae</taxon>
        <taxon>Bowmanella</taxon>
    </lineage>
</organism>
<evidence type="ECO:0000313" key="2">
    <source>
        <dbReference type="EMBL" id="MBN7819808.1"/>
    </source>
</evidence>
<gene>
    <name evidence="2" type="ORF">J0A65_08020</name>
</gene>
<keyword evidence="3" id="KW-1185">Reference proteome</keyword>
<dbReference type="Pfam" id="PF08534">
    <property type="entry name" value="Redoxin"/>
    <property type="match status" value="1"/>
</dbReference>
<dbReference type="InterPro" id="IPR013740">
    <property type="entry name" value="Redoxin"/>
</dbReference>
<dbReference type="InterPro" id="IPR036249">
    <property type="entry name" value="Thioredoxin-like_sf"/>
</dbReference>
<comment type="caution">
    <text evidence="2">The sequence shown here is derived from an EMBL/GenBank/DDBJ whole genome shotgun (WGS) entry which is preliminary data.</text>
</comment>
<evidence type="ECO:0000259" key="1">
    <source>
        <dbReference type="PROSITE" id="PS51352"/>
    </source>
</evidence>
<accession>A0ABS3CRR6</accession>
<dbReference type="Proteomes" id="UP000663992">
    <property type="component" value="Unassembled WGS sequence"/>
</dbReference>
<feature type="domain" description="Thioredoxin" evidence="1">
    <location>
        <begin position="1"/>
        <end position="110"/>
    </location>
</feature>
<protein>
    <submittedName>
        <fullName evidence="2">TlpA family protein disulfide reductase</fullName>
    </submittedName>
</protein>